<dbReference type="EnsemblPlants" id="AET3Gv20356400.4">
    <property type="protein sequence ID" value="AET3Gv20356400.4"/>
    <property type="gene ID" value="AET3Gv20356400"/>
</dbReference>
<dbReference type="Gramene" id="AET3Gv20356400.4">
    <property type="protein sequence ID" value="AET3Gv20356400.4"/>
    <property type="gene ID" value="AET3Gv20356400"/>
</dbReference>
<accession>A0A453EIJ8</accession>
<protein>
    <submittedName>
        <fullName evidence="1">Uncharacterized protein</fullName>
    </submittedName>
</protein>
<dbReference type="GO" id="GO:0009737">
    <property type="term" value="P:response to abscisic acid"/>
    <property type="evidence" value="ECO:0007669"/>
    <property type="project" value="InterPro"/>
</dbReference>
<dbReference type="InterPro" id="IPR044224">
    <property type="entry name" value="KOBITO1-like"/>
</dbReference>
<dbReference type="AlphaFoldDB" id="A0A453EIJ8"/>
<dbReference type="Proteomes" id="UP000015105">
    <property type="component" value="Chromosome 3D"/>
</dbReference>
<reference evidence="2" key="1">
    <citation type="journal article" date="2014" name="Science">
        <title>Ancient hybridizations among the ancestral genomes of bread wheat.</title>
        <authorList>
            <consortium name="International Wheat Genome Sequencing Consortium,"/>
            <person name="Marcussen T."/>
            <person name="Sandve S.R."/>
            <person name="Heier L."/>
            <person name="Spannagl M."/>
            <person name="Pfeifer M."/>
            <person name="Jakobsen K.S."/>
            <person name="Wulff B.B."/>
            <person name="Steuernagel B."/>
            <person name="Mayer K.F."/>
            <person name="Olsen O.A."/>
        </authorList>
    </citation>
    <scope>NUCLEOTIDE SEQUENCE [LARGE SCALE GENOMIC DNA]</scope>
    <source>
        <strain evidence="2">cv. AL8/78</strain>
    </source>
</reference>
<dbReference type="PANTHER" id="PTHR46701">
    <property type="entry name" value="GLYCOSYLTRANSFERASE-LIKE KOBITO 1"/>
    <property type="match status" value="1"/>
</dbReference>
<reference evidence="1" key="3">
    <citation type="journal article" date="2017" name="Nature">
        <title>Genome sequence of the progenitor of the wheat D genome Aegilops tauschii.</title>
        <authorList>
            <person name="Luo M.C."/>
            <person name="Gu Y.Q."/>
            <person name="Puiu D."/>
            <person name="Wang H."/>
            <person name="Twardziok S.O."/>
            <person name="Deal K.R."/>
            <person name="Huo N."/>
            <person name="Zhu T."/>
            <person name="Wang L."/>
            <person name="Wang Y."/>
            <person name="McGuire P.E."/>
            <person name="Liu S."/>
            <person name="Long H."/>
            <person name="Ramasamy R.K."/>
            <person name="Rodriguez J.C."/>
            <person name="Van S.L."/>
            <person name="Yuan L."/>
            <person name="Wang Z."/>
            <person name="Xia Z."/>
            <person name="Xiao L."/>
            <person name="Anderson O.D."/>
            <person name="Ouyang S."/>
            <person name="Liang Y."/>
            <person name="Zimin A.V."/>
            <person name="Pertea G."/>
            <person name="Qi P."/>
            <person name="Bennetzen J.L."/>
            <person name="Dai X."/>
            <person name="Dawson M.W."/>
            <person name="Muller H.G."/>
            <person name="Kugler K."/>
            <person name="Rivarola-Duarte L."/>
            <person name="Spannagl M."/>
            <person name="Mayer K.F.X."/>
            <person name="Lu F.H."/>
            <person name="Bevan M.W."/>
            <person name="Leroy P."/>
            <person name="Li P."/>
            <person name="You F.M."/>
            <person name="Sun Q."/>
            <person name="Liu Z."/>
            <person name="Lyons E."/>
            <person name="Wicker T."/>
            <person name="Salzberg S.L."/>
            <person name="Devos K.M."/>
            <person name="Dvorak J."/>
        </authorList>
    </citation>
    <scope>NUCLEOTIDE SEQUENCE [LARGE SCALE GENOMIC DNA]</scope>
    <source>
        <strain evidence="1">cv. AL8/78</strain>
    </source>
</reference>
<name>A0A453EIJ8_AEGTS</name>
<evidence type="ECO:0000313" key="2">
    <source>
        <dbReference type="Proteomes" id="UP000015105"/>
    </source>
</evidence>
<dbReference type="GO" id="GO:0030244">
    <property type="term" value="P:cellulose biosynthetic process"/>
    <property type="evidence" value="ECO:0007669"/>
    <property type="project" value="InterPro"/>
</dbReference>
<proteinExistence type="predicted"/>
<dbReference type="PANTHER" id="PTHR46701:SF11">
    <property type="entry name" value="GLYCOSYLTRANSFERASE FAMILY 92 PROTEIN"/>
    <property type="match status" value="1"/>
</dbReference>
<reference evidence="2" key="2">
    <citation type="journal article" date="2017" name="Nat. Plants">
        <title>The Aegilops tauschii genome reveals multiple impacts of transposons.</title>
        <authorList>
            <person name="Zhao G."/>
            <person name="Zou C."/>
            <person name="Li K."/>
            <person name="Wang K."/>
            <person name="Li T."/>
            <person name="Gao L."/>
            <person name="Zhang X."/>
            <person name="Wang H."/>
            <person name="Yang Z."/>
            <person name="Liu X."/>
            <person name="Jiang W."/>
            <person name="Mao L."/>
            <person name="Kong X."/>
            <person name="Jiao Y."/>
            <person name="Jia J."/>
        </authorList>
    </citation>
    <scope>NUCLEOTIDE SEQUENCE [LARGE SCALE GENOMIC DNA]</scope>
    <source>
        <strain evidence="2">cv. AL8/78</strain>
    </source>
</reference>
<evidence type="ECO:0000313" key="1">
    <source>
        <dbReference type="EnsemblPlants" id="AET3Gv20356400.4"/>
    </source>
</evidence>
<sequence length="153" mass="16916">MNNKSDKPNLFAFPLTCQAFIIASTATEQEMRNWYREHVVWTDKDTNLKLLRKGVLTRIYAPMAIIRGLKESGIFIDAVTSAKAHPKANIGLENNESIHTNVTAAQSTTLKEGGNDNSQATARKILEMIDVQEEAVPPMSPPGFLELMESALS</sequence>
<keyword evidence="2" id="KW-1185">Reference proteome</keyword>
<reference evidence="1" key="5">
    <citation type="journal article" date="2021" name="G3 (Bethesda)">
        <title>Aegilops tauschii genome assembly Aet v5.0 features greater sequence contiguity and improved annotation.</title>
        <authorList>
            <person name="Wang L."/>
            <person name="Zhu T."/>
            <person name="Rodriguez J.C."/>
            <person name="Deal K.R."/>
            <person name="Dubcovsky J."/>
            <person name="McGuire P.E."/>
            <person name="Lux T."/>
            <person name="Spannagl M."/>
            <person name="Mayer K.F.X."/>
            <person name="Baldrich P."/>
            <person name="Meyers B.C."/>
            <person name="Huo N."/>
            <person name="Gu Y.Q."/>
            <person name="Zhou H."/>
            <person name="Devos K.M."/>
            <person name="Bennetzen J.L."/>
            <person name="Unver T."/>
            <person name="Budak H."/>
            <person name="Gulick P.J."/>
            <person name="Galiba G."/>
            <person name="Kalapos B."/>
            <person name="Nelson D.R."/>
            <person name="Li P."/>
            <person name="You F.M."/>
            <person name="Luo M.C."/>
            <person name="Dvorak J."/>
        </authorList>
    </citation>
    <scope>NUCLEOTIDE SEQUENCE [LARGE SCALE GENOMIC DNA]</scope>
    <source>
        <strain evidence="1">cv. AL8/78</strain>
    </source>
</reference>
<reference evidence="1" key="4">
    <citation type="submission" date="2019-03" db="UniProtKB">
        <authorList>
            <consortium name="EnsemblPlants"/>
        </authorList>
    </citation>
    <scope>IDENTIFICATION</scope>
</reference>
<organism evidence="1 2">
    <name type="scientific">Aegilops tauschii subsp. strangulata</name>
    <name type="common">Goatgrass</name>
    <dbReference type="NCBI Taxonomy" id="200361"/>
    <lineage>
        <taxon>Eukaryota</taxon>
        <taxon>Viridiplantae</taxon>
        <taxon>Streptophyta</taxon>
        <taxon>Embryophyta</taxon>
        <taxon>Tracheophyta</taxon>
        <taxon>Spermatophyta</taxon>
        <taxon>Magnoliopsida</taxon>
        <taxon>Liliopsida</taxon>
        <taxon>Poales</taxon>
        <taxon>Poaceae</taxon>
        <taxon>BOP clade</taxon>
        <taxon>Pooideae</taxon>
        <taxon>Triticodae</taxon>
        <taxon>Triticeae</taxon>
        <taxon>Triticinae</taxon>
        <taxon>Aegilops</taxon>
    </lineage>
</organism>